<evidence type="ECO:0000313" key="5">
    <source>
        <dbReference type="Proteomes" id="UP001596298"/>
    </source>
</evidence>
<accession>A0ABW2AHD3</accession>
<keyword evidence="2" id="KW-1133">Transmembrane helix</keyword>
<organism evidence="4 5">
    <name type="scientific">Flexivirga alba</name>
    <dbReference type="NCBI Taxonomy" id="702742"/>
    <lineage>
        <taxon>Bacteria</taxon>
        <taxon>Bacillati</taxon>
        <taxon>Actinomycetota</taxon>
        <taxon>Actinomycetes</taxon>
        <taxon>Micrococcales</taxon>
        <taxon>Dermacoccaceae</taxon>
        <taxon>Flexivirga</taxon>
    </lineage>
</organism>
<dbReference type="InterPro" id="IPR025241">
    <property type="entry name" value="DUF4190"/>
</dbReference>
<protein>
    <submittedName>
        <fullName evidence="4">DUF4190 domain-containing protein</fullName>
    </submittedName>
</protein>
<dbReference type="Pfam" id="PF13828">
    <property type="entry name" value="DUF4190"/>
    <property type="match status" value="1"/>
</dbReference>
<feature type="domain" description="DUF4190" evidence="3">
    <location>
        <begin position="98"/>
        <end position="158"/>
    </location>
</feature>
<gene>
    <name evidence="4" type="ORF">ACFQDH_13505</name>
</gene>
<keyword evidence="2" id="KW-0472">Membrane</keyword>
<feature type="region of interest" description="Disordered" evidence="1">
    <location>
        <begin position="1"/>
        <end position="90"/>
    </location>
</feature>
<feature type="transmembrane region" description="Helical" evidence="2">
    <location>
        <begin position="144"/>
        <end position="164"/>
    </location>
</feature>
<dbReference type="Proteomes" id="UP001596298">
    <property type="component" value="Unassembled WGS sequence"/>
</dbReference>
<sequence>MTNYPNDPNQPGGYGEQPKDGSGDGSGNNPQYGSPQYGAPQGDPQYGAPQYGAPQYGEPQQGGTPQYGAQPYGSPQYGAPQQGGSPYGAQAPQEYSKATMILVFGILGFCCFIFGVVAIVMGRQGLQEIDRSNGVLTGRQKVKVGYILGIVFTVLNVIGIIYQLTAKK</sequence>
<name>A0ABW2AHD3_9MICO</name>
<feature type="transmembrane region" description="Helical" evidence="2">
    <location>
        <begin position="101"/>
        <end position="123"/>
    </location>
</feature>
<proteinExistence type="predicted"/>
<keyword evidence="2" id="KW-0812">Transmembrane</keyword>
<evidence type="ECO:0000256" key="1">
    <source>
        <dbReference type="SAM" id="MobiDB-lite"/>
    </source>
</evidence>
<dbReference type="RefSeq" id="WP_382402123.1">
    <property type="nucleotide sequence ID" value="NZ_JBHSWH010000001.1"/>
</dbReference>
<dbReference type="EMBL" id="JBHSWH010000001">
    <property type="protein sequence ID" value="MFC6706248.1"/>
    <property type="molecule type" value="Genomic_DNA"/>
</dbReference>
<keyword evidence="5" id="KW-1185">Reference proteome</keyword>
<evidence type="ECO:0000256" key="2">
    <source>
        <dbReference type="SAM" id="Phobius"/>
    </source>
</evidence>
<comment type="caution">
    <text evidence="4">The sequence shown here is derived from an EMBL/GenBank/DDBJ whole genome shotgun (WGS) entry which is preliminary data.</text>
</comment>
<evidence type="ECO:0000259" key="3">
    <source>
        <dbReference type="Pfam" id="PF13828"/>
    </source>
</evidence>
<reference evidence="5" key="1">
    <citation type="journal article" date="2019" name="Int. J. Syst. Evol. Microbiol.">
        <title>The Global Catalogue of Microorganisms (GCM) 10K type strain sequencing project: providing services to taxonomists for standard genome sequencing and annotation.</title>
        <authorList>
            <consortium name="The Broad Institute Genomics Platform"/>
            <consortium name="The Broad Institute Genome Sequencing Center for Infectious Disease"/>
            <person name="Wu L."/>
            <person name="Ma J."/>
        </authorList>
    </citation>
    <scope>NUCLEOTIDE SEQUENCE [LARGE SCALE GENOMIC DNA]</scope>
    <source>
        <strain evidence="5">CCUG 58127</strain>
    </source>
</reference>
<evidence type="ECO:0000313" key="4">
    <source>
        <dbReference type="EMBL" id="MFC6706248.1"/>
    </source>
</evidence>